<dbReference type="InterPro" id="IPR012337">
    <property type="entry name" value="RNaseH-like_sf"/>
</dbReference>
<keyword evidence="4" id="KW-0808">Transferase</keyword>
<dbReference type="PANTHER" id="PTHR30231">
    <property type="entry name" value="DNA POLYMERASE III SUBUNIT EPSILON"/>
    <property type="match status" value="1"/>
</dbReference>
<evidence type="ECO:0000313" key="5">
    <source>
        <dbReference type="Proteomes" id="UP000271426"/>
    </source>
</evidence>
<dbReference type="PANTHER" id="PTHR30231:SF42">
    <property type="entry name" value="EXONUCLEASE"/>
    <property type="match status" value="1"/>
</dbReference>
<dbReference type="AlphaFoldDB" id="A0A3G6ITC8"/>
<dbReference type="GO" id="GO:0005829">
    <property type="term" value="C:cytosol"/>
    <property type="evidence" value="ECO:0007669"/>
    <property type="project" value="TreeGrafter"/>
</dbReference>
<dbReference type="PROSITE" id="PS50172">
    <property type="entry name" value="BRCT"/>
    <property type="match status" value="1"/>
</dbReference>
<dbReference type="SMART" id="SM00479">
    <property type="entry name" value="EXOIII"/>
    <property type="match status" value="1"/>
</dbReference>
<dbReference type="CDD" id="cd06130">
    <property type="entry name" value="DNA_pol_III_epsilon_like"/>
    <property type="match status" value="1"/>
</dbReference>
<dbReference type="GO" id="GO:0003676">
    <property type="term" value="F:nucleic acid binding"/>
    <property type="evidence" value="ECO:0007669"/>
    <property type="project" value="InterPro"/>
</dbReference>
<keyword evidence="5" id="KW-1185">Reference proteome</keyword>
<reference evidence="4 5" key="1">
    <citation type="submission" date="2018-11" db="EMBL/GenBank/DDBJ databases">
        <authorList>
            <person name="Kleinhagauer T."/>
            <person name="Glaeser S.P."/>
            <person name="Spergser J."/>
            <person name="Ruckert C."/>
            <person name="Kaempfer P."/>
            <person name="Busse H.-J."/>
        </authorList>
    </citation>
    <scope>NUCLEOTIDE SEQUENCE [LARGE SCALE GENOMIC DNA]</scope>
    <source>
        <strain evidence="4 5">812CH</strain>
    </source>
</reference>
<dbReference type="OrthoDB" id="9803913at2"/>
<dbReference type="Gene3D" id="3.30.420.10">
    <property type="entry name" value="Ribonuclease H-like superfamily/Ribonuclease H"/>
    <property type="match status" value="1"/>
</dbReference>
<keyword evidence="4" id="KW-0548">Nucleotidyltransferase</keyword>
<dbReference type="Proteomes" id="UP000271426">
    <property type="component" value="Chromosome"/>
</dbReference>
<keyword evidence="1" id="KW-0269">Exonuclease</keyword>
<evidence type="ECO:0000256" key="1">
    <source>
        <dbReference type="ARBA" id="ARBA00022839"/>
    </source>
</evidence>
<dbReference type="CDD" id="cd17748">
    <property type="entry name" value="BRCT_DNA_ligase_like"/>
    <property type="match status" value="1"/>
</dbReference>
<dbReference type="InterPro" id="IPR036397">
    <property type="entry name" value="RNaseH_sf"/>
</dbReference>
<dbReference type="InterPro" id="IPR013520">
    <property type="entry name" value="Ribonucl_H"/>
</dbReference>
<dbReference type="SUPFAM" id="SSF53098">
    <property type="entry name" value="Ribonuclease H-like"/>
    <property type="match status" value="1"/>
</dbReference>
<evidence type="ECO:0000313" key="4">
    <source>
        <dbReference type="EMBL" id="AZA08955.1"/>
    </source>
</evidence>
<dbReference type="EMBL" id="CP033898">
    <property type="protein sequence ID" value="AZA08955.1"/>
    <property type="molecule type" value="Genomic_DNA"/>
</dbReference>
<dbReference type="InterPro" id="IPR001357">
    <property type="entry name" value="BRCT_dom"/>
</dbReference>
<keyword evidence="1" id="KW-0540">Nuclease</keyword>
<dbReference type="GO" id="GO:0008408">
    <property type="term" value="F:3'-5' exonuclease activity"/>
    <property type="evidence" value="ECO:0007669"/>
    <property type="project" value="TreeGrafter"/>
</dbReference>
<dbReference type="RefSeq" id="WP_123959936.1">
    <property type="nucleotide sequence ID" value="NZ_CP033898.1"/>
</dbReference>
<evidence type="ECO:0000259" key="3">
    <source>
        <dbReference type="PROSITE" id="PS50172"/>
    </source>
</evidence>
<keyword evidence="1" id="KW-0378">Hydrolase</keyword>
<dbReference type="GO" id="GO:0003887">
    <property type="term" value="F:DNA-directed DNA polymerase activity"/>
    <property type="evidence" value="ECO:0007669"/>
    <property type="project" value="UniProtKB-EC"/>
</dbReference>
<feature type="region of interest" description="Disordered" evidence="2">
    <location>
        <begin position="311"/>
        <end position="330"/>
    </location>
</feature>
<accession>A0A3G6ITC8</accession>
<protein>
    <submittedName>
        <fullName evidence="4">DNA polymerase III PolC-type</fullName>
        <ecNumber evidence="4">2.7.7.7</ecNumber>
    </submittedName>
</protein>
<dbReference type="InterPro" id="IPR036420">
    <property type="entry name" value="BRCT_dom_sf"/>
</dbReference>
<dbReference type="EC" id="2.7.7.7" evidence="4"/>
<feature type="domain" description="BRCT" evidence="3">
    <location>
        <begin position="344"/>
        <end position="423"/>
    </location>
</feature>
<dbReference type="Pfam" id="PF00929">
    <property type="entry name" value="RNase_T"/>
    <property type="match status" value="1"/>
</dbReference>
<dbReference type="FunFam" id="3.30.420.10:FF:000045">
    <property type="entry name" value="3'-5' exonuclease DinG"/>
    <property type="match status" value="1"/>
</dbReference>
<dbReference type="KEGG" id="cpso:CPPEL_04140"/>
<gene>
    <name evidence="4" type="primary">polC1</name>
    <name evidence="4" type="ORF">CPPEL_04140</name>
</gene>
<dbReference type="Gene3D" id="3.40.50.10190">
    <property type="entry name" value="BRCT domain"/>
    <property type="match status" value="1"/>
</dbReference>
<evidence type="ECO:0000256" key="2">
    <source>
        <dbReference type="SAM" id="MobiDB-lite"/>
    </source>
</evidence>
<sequence>MPAAEFQAHGCHVQLNGQQLRLRYSVLQRALGASDQHLLLNDAQAINQTAQPTATTMGELSIADVRIPFAPGAQKEQQRCLSALQAAAKGELAPIVVVPGLDFLAVDVETANADWGSICQIGVCQVRDGAVVAQDAWLCKPPAKLGNFEEANIAIHGITAEDVADAPDFSEAMHKLESWMDGSPLLAHNAQFDMTALRRACIAADIEVPAIDFGCSLALARAAKLDVINHRLPTVAKALDVMLQRHHDAGADAEACAGIVIALAQRKDIEGDLGSVMHGFGFQLGHLDASKVYPVLRDRNVDANDDVEIAALTPEQSQKPKKPRQPWAKVATPDEIPEANTEADPAGNLFGQTVVLSGDFEPYSKGQLWSAMAQQGAHVAKNVTKKTTILVSGPWEGKTSKLKRAEELQAQGQKLEIWSKEELVTQLGLEEDPPF</sequence>
<organism evidence="4 5">
    <name type="scientific">Corynebacterium pseudopelargi</name>
    <dbReference type="NCBI Taxonomy" id="2080757"/>
    <lineage>
        <taxon>Bacteria</taxon>
        <taxon>Bacillati</taxon>
        <taxon>Actinomycetota</taxon>
        <taxon>Actinomycetes</taxon>
        <taxon>Mycobacteriales</taxon>
        <taxon>Corynebacteriaceae</taxon>
        <taxon>Corynebacterium</taxon>
    </lineage>
</organism>
<proteinExistence type="predicted"/>
<name>A0A3G6ITC8_9CORY</name>
<dbReference type="SUPFAM" id="SSF52113">
    <property type="entry name" value="BRCT domain"/>
    <property type="match status" value="1"/>
</dbReference>